<comment type="caution">
    <text evidence="3">The sequence shown here is derived from an EMBL/GenBank/DDBJ whole genome shotgun (WGS) entry which is preliminary data.</text>
</comment>
<sequence length="576" mass="65397">MSISRKGHVQELTSATLVEPEVDGSAGASGRPSFRSEKTAVEDAGPVPDSPRSFEEKDQRDARPPMIFVPPKNDNRCLILCFDGTGDSFDADNSNIVNFVSALKKDERSKQMVYYQSGIGTYGGKMSSPAANKISLTLDAMIAWNLDLHVMAGYEFLMQNYTANDRICMFGFSRGAYIARSLAGMIHKVGLLPVDNHQQVPFAYRMYTRADAVGWAQSNAFKKAFSNDVHIDFIGVWDTVDSVGLIPRRLPFTTSNTIVRTFRHAVSLDEHRTKFKANLWNLPNEQEKDMGISHTVPATPAPNPNPNRRTPKFRATLPFAKPHFKTSNESDEDVEQTKYETYFVQRQHHKTRPTDVLEVWFAGCHCDVGGGSVPNDTRNSLARIPLRWMIRECFKADTGILFDAIRLQELGLDPATLYPFVLPRPPPLPVEKKQTLPKPQGWLRRLLSGKKIKDEFTMAAELEDKPLEKPRPGMEEEEELKDALSPVYDQLHLNPVWWILEFIPFTFRYQHEGQWVTEFGANFGRARKIPHQHPPQKAQANHKPPANLHIHRSVKMRKAAGYLNRARFYSDPIWVD</sequence>
<evidence type="ECO:0000256" key="1">
    <source>
        <dbReference type="SAM" id="MobiDB-lite"/>
    </source>
</evidence>
<feature type="region of interest" description="Disordered" evidence="1">
    <location>
        <begin position="1"/>
        <end position="67"/>
    </location>
</feature>
<evidence type="ECO:0000313" key="4">
    <source>
        <dbReference type="Proteomes" id="UP001215598"/>
    </source>
</evidence>
<evidence type="ECO:0000313" key="3">
    <source>
        <dbReference type="EMBL" id="KAJ7712368.1"/>
    </source>
</evidence>
<dbReference type="EMBL" id="JARKIB010000368">
    <property type="protein sequence ID" value="KAJ7712368.1"/>
    <property type="molecule type" value="Genomic_DNA"/>
</dbReference>
<dbReference type="InterPro" id="IPR018712">
    <property type="entry name" value="Tle1-like_cat"/>
</dbReference>
<organism evidence="3 4">
    <name type="scientific">Mycena metata</name>
    <dbReference type="NCBI Taxonomy" id="1033252"/>
    <lineage>
        <taxon>Eukaryota</taxon>
        <taxon>Fungi</taxon>
        <taxon>Dikarya</taxon>
        <taxon>Basidiomycota</taxon>
        <taxon>Agaricomycotina</taxon>
        <taxon>Agaricomycetes</taxon>
        <taxon>Agaricomycetidae</taxon>
        <taxon>Agaricales</taxon>
        <taxon>Marasmiineae</taxon>
        <taxon>Mycenaceae</taxon>
        <taxon>Mycena</taxon>
    </lineage>
</organism>
<keyword evidence="4" id="KW-1185">Reference proteome</keyword>
<name>A0AAD7H5B0_9AGAR</name>
<proteinExistence type="predicted"/>
<reference evidence="3" key="1">
    <citation type="submission" date="2023-03" db="EMBL/GenBank/DDBJ databases">
        <title>Massive genome expansion in bonnet fungi (Mycena s.s.) driven by repeated elements and novel gene families across ecological guilds.</title>
        <authorList>
            <consortium name="Lawrence Berkeley National Laboratory"/>
            <person name="Harder C.B."/>
            <person name="Miyauchi S."/>
            <person name="Viragh M."/>
            <person name="Kuo A."/>
            <person name="Thoen E."/>
            <person name="Andreopoulos B."/>
            <person name="Lu D."/>
            <person name="Skrede I."/>
            <person name="Drula E."/>
            <person name="Henrissat B."/>
            <person name="Morin E."/>
            <person name="Kohler A."/>
            <person name="Barry K."/>
            <person name="LaButti K."/>
            <person name="Morin E."/>
            <person name="Salamov A."/>
            <person name="Lipzen A."/>
            <person name="Mereny Z."/>
            <person name="Hegedus B."/>
            <person name="Baldrian P."/>
            <person name="Stursova M."/>
            <person name="Weitz H."/>
            <person name="Taylor A."/>
            <person name="Grigoriev I.V."/>
            <person name="Nagy L.G."/>
            <person name="Martin F."/>
            <person name="Kauserud H."/>
        </authorList>
    </citation>
    <scope>NUCLEOTIDE SEQUENCE</scope>
    <source>
        <strain evidence="3">CBHHK182m</strain>
    </source>
</reference>
<protein>
    <recommendedName>
        <fullName evidence="2">T6SS Phospholipase effector Tle1-like catalytic domain-containing protein</fullName>
    </recommendedName>
</protein>
<dbReference type="Proteomes" id="UP001215598">
    <property type="component" value="Unassembled WGS sequence"/>
</dbReference>
<feature type="compositionally biased region" description="Basic and acidic residues" evidence="1">
    <location>
        <begin position="52"/>
        <end position="63"/>
    </location>
</feature>
<dbReference type="InterPro" id="IPR029058">
    <property type="entry name" value="AB_hydrolase_fold"/>
</dbReference>
<dbReference type="PANTHER" id="PTHR33840:SF2">
    <property type="entry name" value="TLE1 PHOSPHOLIPASE DOMAIN-CONTAINING PROTEIN"/>
    <property type="match status" value="1"/>
</dbReference>
<evidence type="ECO:0000259" key="2">
    <source>
        <dbReference type="Pfam" id="PF09994"/>
    </source>
</evidence>
<gene>
    <name evidence="3" type="ORF">B0H16DRAFT_1625180</name>
</gene>
<dbReference type="SUPFAM" id="SSF53474">
    <property type="entry name" value="alpha/beta-Hydrolases"/>
    <property type="match status" value="1"/>
</dbReference>
<accession>A0AAD7H5B0</accession>
<dbReference type="PANTHER" id="PTHR33840">
    <property type="match status" value="1"/>
</dbReference>
<dbReference type="AlphaFoldDB" id="A0AAD7H5B0"/>
<dbReference type="Pfam" id="PF09994">
    <property type="entry name" value="T6SS_Tle1-like_cat"/>
    <property type="match status" value="1"/>
</dbReference>
<feature type="domain" description="T6SS Phospholipase effector Tle1-like catalytic" evidence="2">
    <location>
        <begin position="77"/>
        <end position="392"/>
    </location>
</feature>